<evidence type="ECO:0000313" key="1">
    <source>
        <dbReference type="EMBL" id="PFH45860.1"/>
    </source>
</evidence>
<dbReference type="Proteomes" id="UP000242287">
    <property type="component" value="Unassembled WGS sequence"/>
</dbReference>
<keyword evidence="2" id="KW-1185">Reference proteome</keyword>
<protein>
    <submittedName>
        <fullName evidence="1">Uncharacterized protein</fullName>
    </submittedName>
</protein>
<organism evidence="1 2">
    <name type="scientific">Amanita thiersii Skay4041</name>
    <dbReference type="NCBI Taxonomy" id="703135"/>
    <lineage>
        <taxon>Eukaryota</taxon>
        <taxon>Fungi</taxon>
        <taxon>Dikarya</taxon>
        <taxon>Basidiomycota</taxon>
        <taxon>Agaricomycotina</taxon>
        <taxon>Agaricomycetes</taxon>
        <taxon>Agaricomycetidae</taxon>
        <taxon>Agaricales</taxon>
        <taxon>Pluteineae</taxon>
        <taxon>Amanitaceae</taxon>
        <taxon>Amanita</taxon>
    </lineage>
</organism>
<name>A0A2A9NDR1_9AGAR</name>
<gene>
    <name evidence="1" type="ORF">AMATHDRAFT_8564</name>
</gene>
<dbReference type="EMBL" id="KZ302277">
    <property type="protein sequence ID" value="PFH45860.1"/>
    <property type="molecule type" value="Genomic_DNA"/>
</dbReference>
<sequence>MAEANLDMWTETTNKYLDTSHSLYPDANPTTLHANVLQATEKLMKQEYFVNKIRKLARSKDQKTLLEFESEHLRSLEKEVNLLSNTQMQDAIMQDPIAHLSKTELIQKTTNIWQNTAKTLWQDNILMCNQETLDQATCLLLLDNIMHKYAMMMDAQVYDMEIDHHDSIITKIMELNKNAAKVIKDICQKPLTTPNRGKLDLIKKQGWETAKHNVIQNPNKFSPPNIPLTQYSKIVSDIVDDLRDKEDDSWALRIIKDIKNKGLQSKAMEYRIQTIVWRLNNLISTNPLTTTTITSPQPSPQAPTPPPECLELVDQDMIQADPIPWTDTEDYKQNHQLWINLALEIFEKLALYFPAEDRKHKEELFWEAADICADQDKDLLQLQTVSLLMDSNKKRELEDICKLFIDKEYQSLVNVSARQEVAKKKEDFKDYLTMKDFEYYVQHAREQLTNLAISKQKKSTLKKILQDTESTKWHPKH</sequence>
<proteinExistence type="predicted"/>
<dbReference type="AlphaFoldDB" id="A0A2A9NDR1"/>
<reference evidence="1 2" key="1">
    <citation type="submission" date="2014-02" db="EMBL/GenBank/DDBJ databases">
        <title>Transposable element dynamics among asymbiotic and ectomycorrhizal Amanita fungi.</title>
        <authorList>
            <consortium name="DOE Joint Genome Institute"/>
            <person name="Hess J."/>
            <person name="Skrede I."/>
            <person name="Wolfe B."/>
            <person name="LaButti K."/>
            <person name="Ohm R.A."/>
            <person name="Grigoriev I.V."/>
            <person name="Pringle A."/>
        </authorList>
    </citation>
    <scope>NUCLEOTIDE SEQUENCE [LARGE SCALE GENOMIC DNA]</scope>
    <source>
        <strain evidence="1 2">SKay4041</strain>
    </source>
</reference>
<accession>A0A2A9NDR1</accession>
<evidence type="ECO:0000313" key="2">
    <source>
        <dbReference type="Proteomes" id="UP000242287"/>
    </source>
</evidence>